<feature type="compositionally biased region" description="Polar residues" evidence="6">
    <location>
        <begin position="399"/>
        <end position="408"/>
    </location>
</feature>
<feature type="domain" description="NuBaID C-terminal" evidence="8">
    <location>
        <begin position="445"/>
        <end position="543"/>
    </location>
</feature>
<proteinExistence type="predicted"/>
<evidence type="ECO:0000256" key="6">
    <source>
        <dbReference type="SAM" id="MobiDB-lite"/>
    </source>
</evidence>
<feature type="compositionally biased region" description="Low complexity" evidence="6">
    <location>
        <begin position="382"/>
        <end position="398"/>
    </location>
</feature>
<dbReference type="GO" id="GO:0008270">
    <property type="term" value="F:zinc ion binding"/>
    <property type="evidence" value="ECO:0007669"/>
    <property type="project" value="UniProtKB-KW"/>
</dbReference>
<keyword evidence="2" id="KW-0479">Metal-binding</keyword>
<keyword evidence="10" id="KW-1185">Reference proteome</keyword>
<dbReference type="GO" id="GO:0005634">
    <property type="term" value="C:nucleus"/>
    <property type="evidence" value="ECO:0007669"/>
    <property type="project" value="UniProtKB-SubCell"/>
</dbReference>
<evidence type="ECO:0000256" key="1">
    <source>
        <dbReference type="ARBA" id="ARBA00004123"/>
    </source>
</evidence>
<name>A0A5C3MY85_9AGAM</name>
<dbReference type="EMBL" id="ML213514">
    <property type="protein sequence ID" value="TFK49977.1"/>
    <property type="molecule type" value="Genomic_DNA"/>
</dbReference>
<sequence length="616" mass="66043">MDGSGIGAGPVIVPLFPRPSASDSLTDFHFELWRSSRCHLLVLMPLDPMDSSSTVSTFASSAQTSHANEIKRKLEDALQSLDEAVGPISDSSSSIHPPPPKRPRVARSIYSTLAKYGIKAKSDTSGSPISKSESLSKAPHLSAILSRAASRTKKALPFRFSSDDAAIPSSPSYGEYRPSSTQSFMLRLATYKLPTYSNKPGAIDAVAAAKCGWINDGKERLVCAMCNASWVLAGRDKLSKEAANALVEKQRVSLVQNHKDGCPWKTRQCDDAVYRIPMRSPAAMARDLKARAIQLNPLLETVQIKHPLSSSQVHALVSTIRSISSKPPTLDLGFEEDSASHRAPSEQSHDSASEAEPEPSETAILTSLFGWEIAPPPPPPTRRTSSFSRVTSTASSRAGTPSLSTPPSVSALWGGGRAQMPPVISHPKRLGSHLSSPSGSATGGKRESILHCPLCQRRVGLWAFTPQDEEGQKTPSPSSSSSSRRANPQRQFDLLLEHRNYCPYVVKSSVVPSLPTQTQGINVNFAALSQSAVEGWRAVLQVVSRYGLAERRRKKSALNRQLISAGSEDGMSSGEGASQGGGDDSDMVIDSVEAMVAEVKTRGGKDILKYVKGLLG</sequence>
<organism evidence="9 10">
    <name type="scientific">Heliocybe sulcata</name>
    <dbReference type="NCBI Taxonomy" id="5364"/>
    <lineage>
        <taxon>Eukaryota</taxon>
        <taxon>Fungi</taxon>
        <taxon>Dikarya</taxon>
        <taxon>Basidiomycota</taxon>
        <taxon>Agaricomycotina</taxon>
        <taxon>Agaricomycetes</taxon>
        <taxon>Gloeophyllales</taxon>
        <taxon>Gloeophyllaceae</taxon>
        <taxon>Heliocybe</taxon>
    </lineage>
</organism>
<evidence type="ECO:0000256" key="5">
    <source>
        <dbReference type="ARBA" id="ARBA00023242"/>
    </source>
</evidence>
<dbReference type="AlphaFoldDB" id="A0A5C3MY85"/>
<dbReference type="InterPro" id="IPR013909">
    <property type="entry name" value="NuBaID_C"/>
</dbReference>
<feature type="compositionally biased region" description="Basic and acidic residues" evidence="6">
    <location>
        <begin position="338"/>
        <end position="352"/>
    </location>
</feature>
<keyword evidence="5" id="KW-0539">Nucleus</keyword>
<accession>A0A5C3MY85</accession>
<feature type="region of interest" description="Disordered" evidence="6">
    <location>
        <begin position="327"/>
        <end position="445"/>
    </location>
</feature>
<dbReference type="Pfam" id="PF07967">
    <property type="entry name" value="zf-C3HC"/>
    <property type="match status" value="1"/>
</dbReference>
<dbReference type="STRING" id="5364.A0A5C3MY85"/>
<evidence type="ECO:0000259" key="7">
    <source>
        <dbReference type="Pfam" id="PF07967"/>
    </source>
</evidence>
<gene>
    <name evidence="9" type="ORF">OE88DRAFT_1713155</name>
</gene>
<reference evidence="9 10" key="1">
    <citation type="journal article" date="2019" name="Nat. Ecol. Evol.">
        <title>Megaphylogeny resolves global patterns of mushroom evolution.</title>
        <authorList>
            <person name="Varga T."/>
            <person name="Krizsan K."/>
            <person name="Foldi C."/>
            <person name="Dima B."/>
            <person name="Sanchez-Garcia M."/>
            <person name="Sanchez-Ramirez S."/>
            <person name="Szollosi G.J."/>
            <person name="Szarkandi J.G."/>
            <person name="Papp V."/>
            <person name="Albert L."/>
            <person name="Andreopoulos W."/>
            <person name="Angelini C."/>
            <person name="Antonin V."/>
            <person name="Barry K.W."/>
            <person name="Bougher N.L."/>
            <person name="Buchanan P."/>
            <person name="Buyck B."/>
            <person name="Bense V."/>
            <person name="Catcheside P."/>
            <person name="Chovatia M."/>
            <person name="Cooper J."/>
            <person name="Damon W."/>
            <person name="Desjardin D."/>
            <person name="Finy P."/>
            <person name="Geml J."/>
            <person name="Haridas S."/>
            <person name="Hughes K."/>
            <person name="Justo A."/>
            <person name="Karasinski D."/>
            <person name="Kautmanova I."/>
            <person name="Kiss B."/>
            <person name="Kocsube S."/>
            <person name="Kotiranta H."/>
            <person name="LaButti K.M."/>
            <person name="Lechner B.E."/>
            <person name="Liimatainen K."/>
            <person name="Lipzen A."/>
            <person name="Lukacs Z."/>
            <person name="Mihaltcheva S."/>
            <person name="Morgado L.N."/>
            <person name="Niskanen T."/>
            <person name="Noordeloos M.E."/>
            <person name="Ohm R.A."/>
            <person name="Ortiz-Santana B."/>
            <person name="Ovrebo C."/>
            <person name="Racz N."/>
            <person name="Riley R."/>
            <person name="Savchenko A."/>
            <person name="Shiryaev A."/>
            <person name="Soop K."/>
            <person name="Spirin V."/>
            <person name="Szebenyi C."/>
            <person name="Tomsovsky M."/>
            <person name="Tulloss R.E."/>
            <person name="Uehling J."/>
            <person name="Grigoriev I.V."/>
            <person name="Vagvolgyi C."/>
            <person name="Papp T."/>
            <person name="Martin F.M."/>
            <person name="Miettinen O."/>
            <person name="Hibbett D.S."/>
            <person name="Nagy L.G."/>
        </authorList>
    </citation>
    <scope>NUCLEOTIDE SEQUENCE [LARGE SCALE GENOMIC DNA]</scope>
    <source>
        <strain evidence="9 10">OMC1185</strain>
    </source>
</reference>
<keyword evidence="4" id="KW-0862">Zinc</keyword>
<evidence type="ECO:0000256" key="2">
    <source>
        <dbReference type="ARBA" id="ARBA00022723"/>
    </source>
</evidence>
<dbReference type="Pfam" id="PF08600">
    <property type="entry name" value="NuBaID_C"/>
    <property type="match status" value="1"/>
</dbReference>
<evidence type="ECO:0000256" key="3">
    <source>
        <dbReference type="ARBA" id="ARBA00022771"/>
    </source>
</evidence>
<dbReference type="PANTHER" id="PTHR15835:SF6">
    <property type="entry name" value="ZINC FINGER C3HC-TYPE PROTEIN 1"/>
    <property type="match status" value="1"/>
</dbReference>
<dbReference type="Proteomes" id="UP000305948">
    <property type="component" value="Unassembled WGS sequence"/>
</dbReference>
<dbReference type="InterPro" id="IPR012935">
    <property type="entry name" value="NuBaID_N"/>
</dbReference>
<feature type="region of interest" description="Disordered" evidence="6">
    <location>
        <begin position="465"/>
        <end position="488"/>
    </location>
</feature>
<feature type="domain" description="C3HC-type" evidence="7">
    <location>
        <begin position="178"/>
        <end position="295"/>
    </location>
</feature>
<dbReference type="PANTHER" id="PTHR15835">
    <property type="entry name" value="NUCLEAR-INTERACTING PARTNER OF ALK"/>
    <property type="match status" value="1"/>
</dbReference>
<evidence type="ECO:0000313" key="10">
    <source>
        <dbReference type="Proteomes" id="UP000305948"/>
    </source>
</evidence>
<dbReference type="OrthoDB" id="2592092at2759"/>
<comment type="subcellular location">
    <subcellularLocation>
        <location evidence="1">Nucleus</location>
    </subcellularLocation>
</comment>
<keyword evidence="3" id="KW-0863">Zinc-finger</keyword>
<evidence type="ECO:0000256" key="4">
    <source>
        <dbReference type="ARBA" id="ARBA00022833"/>
    </source>
</evidence>
<feature type="region of interest" description="Disordered" evidence="6">
    <location>
        <begin position="85"/>
        <end position="104"/>
    </location>
</feature>
<protein>
    <submittedName>
        <fullName evidence="9">Zf-C3HC-domain-containing protein</fullName>
    </submittedName>
</protein>
<feature type="region of interest" description="Disordered" evidence="6">
    <location>
        <begin position="563"/>
        <end position="584"/>
    </location>
</feature>
<evidence type="ECO:0000259" key="8">
    <source>
        <dbReference type="Pfam" id="PF08600"/>
    </source>
</evidence>
<evidence type="ECO:0000313" key="9">
    <source>
        <dbReference type="EMBL" id="TFK49977.1"/>
    </source>
</evidence>